<feature type="transmembrane region" description="Helical" evidence="1">
    <location>
        <begin position="965"/>
        <end position="985"/>
    </location>
</feature>
<dbReference type="SUPFAM" id="SSF82866">
    <property type="entry name" value="Multidrug efflux transporter AcrB transmembrane domain"/>
    <property type="match status" value="2"/>
</dbReference>
<comment type="caution">
    <text evidence="2">The sequence shown here is derived from an EMBL/GenBank/DDBJ whole genome shotgun (WGS) entry which is preliminary data.</text>
</comment>
<dbReference type="Proteomes" id="UP000075606">
    <property type="component" value="Unassembled WGS sequence"/>
</dbReference>
<dbReference type="SUPFAM" id="SSF82693">
    <property type="entry name" value="Multidrug efflux transporter AcrB pore domain, PN1, PN2, PC1 and PC2 subdomains"/>
    <property type="match status" value="2"/>
</dbReference>
<reference evidence="2 3" key="1">
    <citation type="submission" date="2016-01" db="EMBL/GenBank/DDBJ databases">
        <title>Genome sequencing of Roseivirga spongicola UST030701-084.</title>
        <authorList>
            <person name="Selvaratnam C."/>
            <person name="Thevarajoo S."/>
            <person name="Goh K.M."/>
            <person name="Ee R."/>
            <person name="Chan K.-G."/>
            <person name="Chong C.S."/>
        </authorList>
    </citation>
    <scope>NUCLEOTIDE SEQUENCE [LARGE SCALE GENOMIC DNA]</scope>
    <source>
        <strain evidence="2 3">UST030701-084</strain>
    </source>
</reference>
<organism evidence="2 3">
    <name type="scientific">Roseivirga spongicola</name>
    <dbReference type="NCBI Taxonomy" id="333140"/>
    <lineage>
        <taxon>Bacteria</taxon>
        <taxon>Pseudomonadati</taxon>
        <taxon>Bacteroidota</taxon>
        <taxon>Cytophagia</taxon>
        <taxon>Cytophagales</taxon>
        <taxon>Roseivirgaceae</taxon>
        <taxon>Roseivirga</taxon>
    </lineage>
</organism>
<feature type="transmembrane region" description="Helical" evidence="1">
    <location>
        <begin position="938"/>
        <end position="958"/>
    </location>
</feature>
<dbReference type="EMBL" id="LRPC01000012">
    <property type="protein sequence ID" value="KYG75832.1"/>
    <property type="molecule type" value="Genomic_DNA"/>
</dbReference>
<dbReference type="RefSeq" id="WP_068219800.1">
    <property type="nucleotide sequence ID" value="NZ_CP139724.1"/>
</dbReference>
<feature type="transmembrane region" description="Helical" evidence="1">
    <location>
        <begin position="991"/>
        <end position="1016"/>
    </location>
</feature>
<feature type="transmembrane region" description="Helical" evidence="1">
    <location>
        <begin position="1101"/>
        <end position="1127"/>
    </location>
</feature>
<accession>A0A150XAY1</accession>
<dbReference type="InterPro" id="IPR001036">
    <property type="entry name" value="Acrflvin-R"/>
</dbReference>
<dbReference type="Gene3D" id="1.20.1640.10">
    <property type="entry name" value="Multidrug efflux transporter AcrB transmembrane domain"/>
    <property type="match status" value="2"/>
</dbReference>
<gene>
    <name evidence="2" type="ORF">AWW68_08355</name>
</gene>
<dbReference type="GO" id="GO:0042910">
    <property type="term" value="F:xenobiotic transmembrane transporter activity"/>
    <property type="evidence" value="ECO:0007669"/>
    <property type="project" value="TreeGrafter"/>
</dbReference>
<feature type="transmembrane region" description="Helical" evidence="1">
    <location>
        <begin position="445"/>
        <end position="469"/>
    </location>
</feature>
<protein>
    <submittedName>
        <fullName evidence="2">Copper transporter</fullName>
    </submittedName>
</protein>
<dbReference type="SUPFAM" id="SSF82714">
    <property type="entry name" value="Multidrug efflux transporter AcrB TolC docking domain, DN and DC subdomains"/>
    <property type="match status" value="2"/>
</dbReference>
<dbReference type="PANTHER" id="PTHR32063:SF0">
    <property type="entry name" value="SWARMING MOTILITY PROTEIN SWRC"/>
    <property type="match status" value="1"/>
</dbReference>
<dbReference type="STRING" id="333140.AWW68_08355"/>
<feature type="transmembrane region" description="Helical" evidence="1">
    <location>
        <begin position="589"/>
        <end position="608"/>
    </location>
</feature>
<feature type="transmembrane region" description="Helical" evidence="1">
    <location>
        <begin position="349"/>
        <end position="368"/>
    </location>
</feature>
<keyword evidence="1" id="KW-1133">Transmembrane helix</keyword>
<feature type="transmembrane region" description="Helical" evidence="1">
    <location>
        <begin position="543"/>
        <end position="561"/>
    </location>
</feature>
<evidence type="ECO:0000313" key="2">
    <source>
        <dbReference type="EMBL" id="KYG75832.1"/>
    </source>
</evidence>
<feature type="transmembrane region" description="Helical" evidence="1">
    <location>
        <begin position="375"/>
        <end position="398"/>
    </location>
</feature>
<dbReference type="OrthoDB" id="9798415at2"/>
<feature type="transmembrane region" description="Helical" evidence="1">
    <location>
        <begin position="517"/>
        <end position="537"/>
    </location>
</feature>
<keyword evidence="1" id="KW-0472">Membrane</keyword>
<dbReference type="InterPro" id="IPR027463">
    <property type="entry name" value="AcrB_DN_DC_subdom"/>
</dbReference>
<proteinExistence type="predicted"/>
<dbReference type="Gene3D" id="3.30.70.1440">
    <property type="entry name" value="Multidrug efflux transporter AcrB pore domain"/>
    <property type="match status" value="1"/>
</dbReference>
<dbReference type="AlphaFoldDB" id="A0A150XAY1"/>
<dbReference type="Pfam" id="PF00873">
    <property type="entry name" value="ACR_tran"/>
    <property type="match status" value="1"/>
</dbReference>
<evidence type="ECO:0000313" key="3">
    <source>
        <dbReference type="Proteomes" id="UP000075606"/>
    </source>
</evidence>
<feature type="transmembrane region" description="Helical" evidence="1">
    <location>
        <begin position="1055"/>
        <end position="1081"/>
    </location>
</feature>
<name>A0A150XAY1_9BACT</name>
<dbReference type="Gene3D" id="3.30.70.1320">
    <property type="entry name" value="Multidrug efflux transporter AcrB pore domain like"/>
    <property type="match status" value="1"/>
</dbReference>
<dbReference type="GO" id="GO:0005886">
    <property type="term" value="C:plasma membrane"/>
    <property type="evidence" value="ECO:0007669"/>
    <property type="project" value="TreeGrafter"/>
</dbReference>
<keyword evidence="1" id="KW-0812">Transmembrane</keyword>
<dbReference type="Gene3D" id="3.30.2090.10">
    <property type="entry name" value="Multidrug efflux transporter AcrB TolC docking domain, DN and DC subdomains"/>
    <property type="match status" value="2"/>
</dbReference>
<dbReference type="PANTHER" id="PTHR32063">
    <property type="match status" value="1"/>
</dbReference>
<feature type="transmembrane region" description="Helical" evidence="1">
    <location>
        <begin position="475"/>
        <end position="496"/>
    </location>
</feature>
<sequence length="1158" mass="127560">MSNENQNRVVDKEFGLTSLSLRNKITVYVLTLIIVAAGVYSYITLPKENFPEVEQPTVYVSTAHPGNSPEDIESLITRELEKEINTIEGVDNIQSTSVQDFSAIVIEFQVGVDVDEAVIDVKDAVDRAKSELPSDLKTDPSVIKFSFSENFPILNINLTDPSKSLDELNDIAEYLEDEIEELGEVSKANIVGVDEKEVEIKVDPFKLEARKVTFADIENAISAENLTLSGGNVVADGLRRNVRIIGEYDDPYEMEDLIISNENGNIVYLKDVASVEFGYKDRQNYARLDLNPVVKVDVMKRSGENLLTATDKIMAIISDAQESGQIPETTTVTITNDQSKDTREQVSSLGNNIIFGVILVVTVLLFFLGTKNSLFVGMAIPLSMFMALMILGLAGITINTMTLFGLIMALGMLVDNGIVVVENVYRLMEEGLSPMAATRRGVGEVALPIISSTATTLAAFIPLAFWPGIIGEFMLYLPLTLIITLGSSLFVALVINPVFISSFMRLDGKRVYNHKKIIIRSGIAIVAGLVFAFVIGVIPFGNLLMLIGVITLLNVYVLGPISRRFQAGFLPAIESRYEKILKSAVRNPGWYLSGSFVLLFVSLGIFAANSPNVLFFPENEPKYVNVFVEFPVGTDIETTNDFAKDIEAQVIEIVKPYESVVESVSTNVSQGAADPNDPTAVGQSEEPHKARITVNFIESKLRGDIDTKDVMNDIRSQVDLQPGVTLTVDKDAAGPPTGKPINLELIGEDLETLIRLSEDIQQEIAASGIRGIERLKSSLELGKPELIVDIDRDNARRFGLSTYSIANEIRTALFGKEVSKFKEGEDSYEVNIRLNQDYRYDIDALMNKNITFRDQGSGKLVQVPISSVADVRYGSTYGSIKRKDLDRVVTLSSNVLAGYNATEITSELEVLMADYDMPSGYSYAFTGEQQEQAENMAFLSKALLIAVFMIFLIIVSQFNKITAPFIIMVSVLLSTVGVFLGLVIFNMEFVVIMTMVGIIALAGIVVNNAIVLIDFIELTRKRRRQELGLEEDARLPMNEILDSIIIAGKTRLRPVILTAVTTILGLVPLAVGLNIDFIGAFMTYNADFYVGGDNVIFWGPMSWTIIFGLTFATFFTLIIVPTAYLIADKMMVRIDKWRGKVTVVDMTDHSGDSKEVLA</sequence>
<dbReference type="Gene3D" id="3.30.70.1430">
    <property type="entry name" value="Multidrug efflux transporter AcrB pore domain"/>
    <property type="match status" value="2"/>
</dbReference>
<dbReference type="PRINTS" id="PR00702">
    <property type="entry name" value="ACRIFLAVINRP"/>
</dbReference>
<keyword evidence="3" id="KW-1185">Reference proteome</keyword>
<evidence type="ECO:0000256" key="1">
    <source>
        <dbReference type="SAM" id="Phobius"/>
    </source>
</evidence>
<feature type="transmembrane region" description="Helical" evidence="1">
    <location>
        <begin position="25"/>
        <end position="43"/>
    </location>
</feature>